<reference evidence="1" key="1">
    <citation type="submission" date="2021-01" db="EMBL/GenBank/DDBJ databases">
        <authorList>
            <person name="Sun Q."/>
        </authorList>
    </citation>
    <scope>NUCLEOTIDE SEQUENCE</scope>
    <source>
        <strain evidence="1">YIM B02566</strain>
    </source>
</reference>
<name>A0ACC5QXA9_9HYPH</name>
<evidence type="ECO:0000313" key="2">
    <source>
        <dbReference type="Proteomes" id="UP000616151"/>
    </source>
</evidence>
<organism evidence="1 2">
    <name type="scientific">Taklimakanibacter albus</name>
    <dbReference type="NCBI Taxonomy" id="2800327"/>
    <lineage>
        <taxon>Bacteria</taxon>
        <taxon>Pseudomonadati</taxon>
        <taxon>Pseudomonadota</taxon>
        <taxon>Alphaproteobacteria</taxon>
        <taxon>Hyphomicrobiales</taxon>
        <taxon>Aestuariivirgaceae</taxon>
        <taxon>Taklimakanibacter</taxon>
    </lineage>
</organism>
<sequence length="341" mass="38275">MAALGVSKWIIASALAVAAASGAVAAEKNPLLARDGLPDKYIKRIKQYQAALNKLDDSDQSKGIYRNSTLWGANYPKIRVCFLEGSQALREVVANVAKEWQAEDNSVRFDFGKAGKRRTCQPENGKEMQIRVSFSQDGYWSQLGQNSVVFVDQKEPSLNLGGFMNVTPDQLSDYEIGTIRHEFGHALGIEHEHQNPKGGCDNEYNWNLIYSYLEGPPNNWTKETIDWNLRQASGEDLQLTKFDKTSVMLYQFPADFYKKGAKSKCFVPEPNSQISAGDRALIAQMYPANAASRLENFQENKEKFEAIWKKGDEKTTKGVMFDAVKAFFDRPGTKDDPAEED</sequence>
<accession>A0ACC5QXA9</accession>
<protein>
    <submittedName>
        <fullName evidence="1">Uncharacterized protein</fullName>
    </submittedName>
</protein>
<keyword evidence="2" id="KW-1185">Reference proteome</keyword>
<comment type="caution">
    <text evidence="1">The sequence shown here is derived from an EMBL/GenBank/DDBJ whole genome shotgun (WGS) entry which is preliminary data.</text>
</comment>
<dbReference type="Proteomes" id="UP000616151">
    <property type="component" value="Unassembled WGS sequence"/>
</dbReference>
<evidence type="ECO:0000313" key="1">
    <source>
        <dbReference type="EMBL" id="MBK1865025.1"/>
    </source>
</evidence>
<proteinExistence type="predicted"/>
<dbReference type="EMBL" id="JAENHL010000004">
    <property type="protein sequence ID" value="MBK1865025.1"/>
    <property type="molecule type" value="Genomic_DNA"/>
</dbReference>
<gene>
    <name evidence="1" type="ORF">JHL16_01575</name>
</gene>